<keyword evidence="1" id="KW-0472">Membrane</keyword>
<gene>
    <name evidence="2" type="ORF">SAMN02746065_101289</name>
</gene>
<dbReference type="RefSeq" id="WP_084066587.1">
    <property type="nucleotide sequence ID" value="NZ_FWXY01000001.1"/>
</dbReference>
<feature type="transmembrane region" description="Helical" evidence="1">
    <location>
        <begin position="480"/>
        <end position="504"/>
    </location>
</feature>
<dbReference type="InterPro" id="IPR015943">
    <property type="entry name" value="WD40/YVTN_repeat-like_dom_sf"/>
</dbReference>
<evidence type="ECO:0000313" key="2">
    <source>
        <dbReference type="EMBL" id="SMC38829.1"/>
    </source>
</evidence>
<evidence type="ECO:0000256" key="1">
    <source>
        <dbReference type="SAM" id="Phobius"/>
    </source>
</evidence>
<accession>A0A1W1YRP8</accession>
<dbReference type="Gene3D" id="2.130.10.10">
    <property type="entry name" value="YVTN repeat-like/Quinoprotein amine dehydrogenase"/>
    <property type="match status" value="1"/>
</dbReference>
<proteinExistence type="predicted"/>
<dbReference type="Proteomes" id="UP000192418">
    <property type="component" value="Unassembled WGS sequence"/>
</dbReference>
<dbReference type="AlphaFoldDB" id="A0A1W1YRP8"/>
<dbReference type="Pfam" id="PF03929">
    <property type="entry name" value="PepSY_TM"/>
    <property type="match status" value="1"/>
</dbReference>
<keyword evidence="1" id="KW-0812">Transmembrane</keyword>
<keyword evidence="3" id="KW-1185">Reference proteome</keyword>
<dbReference type="STRING" id="1121400.SAMN02746065_101289"/>
<dbReference type="OrthoDB" id="1111139at2"/>
<evidence type="ECO:0000313" key="3">
    <source>
        <dbReference type="Proteomes" id="UP000192418"/>
    </source>
</evidence>
<organism evidence="2 3">
    <name type="scientific">Desulfocicer vacuolatum DSM 3385</name>
    <dbReference type="NCBI Taxonomy" id="1121400"/>
    <lineage>
        <taxon>Bacteria</taxon>
        <taxon>Pseudomonadati</taxon>
        <taxon>Thermodesulfobacteriota</taxon>
        <taxon>Desulfobacteria</taxon>
        <taxon>Desulfobacterales</taxon>
        <taxon>Desulfobacteraceae</taxon>
        <taxon>Desulfocicer</taxon>
    </lineage>
</organism>
<feature type="transmembrane region" description="Helical" evidence="1">
    <location>
        <begin position="267"/>
        <end position="289"/>
    </location>
</feature>
<feature type="transmembrane region" description="Helical" evidence="1">
    <location>
        <begin position="222"/>
        <end position="246"/>
    </location>
</feature>
<keyword evidence="1" id="KW-1133">Transmembrane helix</keyword>
<sequence>MKRSFYKISKKIHKYVGLICLFWFLLMGVSGVLINHPALIRGISIPTPFVPTGFHYKNWNRMAIKEVVYSKKRANTLFVAGRMGVWQSNDGGRTFSPMDTGYPLSAFDRDTNCLLLTRHNGKKTLYAGNRSGLFFWNFRTRQWTQITHKDVNNMGIKDIVLIHGTPVVFTSRGCFGIDPSNQDPTLSPMPLKLDTRPLQTVPMVIGMLRIHDGSILGLPGKLFVDVLGVGLIFLTISAIWLWYLPWRRKRLYKRTMDAYLYRWMHKYHLKLGIYTSLFLLVLTLTGMIIRPPFRHPIDNKTIPSTWVKFDEFSGNQYPEIRRALYLEKDNCLLLATKVGFFMGAADFSKPFTLTPMGIPVSGMGVNVLESLSGDQILVGSFNGLYIKNLISGAVTDAIKENNPTMLNFKKRRKNRAVGAGIKKGELLFWVDYRQGIIPVGLEAKSITMPKAQNFNNQMSLWHFMRAVHTGQIFKDLLGRYTWLVIPAGGMFLLISLLSGGYDWLYRQKKELRPFPIIS</sequence>
<reference evidence="2 3" key="1">
    <citation type="submission" date="2017-04" db="EMBL/GenBank/DDBJ databases">
        <authorList>
            <person name="Afonso C.L."/>
            <person name="Miller P.J."/>
            <person name="Scott M.A."/>
            <person name="Spackman E."/>
            <person name="Goraichik I."/>
            <person name="Dimitrov K.M."/>
            <person name="Suarez D.L."/>
            <person name="Swayne D.E."/>
        </authorList>
    </citation>
    <scope>NUCLEOTIDE SEQUENCE [LARGE SCALE GENOMIC DNA]</scope>
    <source>
        <strain evidence="2 3">DSM 3385</strain>
    </source>
</reference>
<dbReference type="InterPro" id="IPR005625">
    <property type="entry name" value="PepSY-ass_TM"/>
</dbReference>
<name>A0A1W1YRP8_9BACT</name>
<dbReference type="EMBL" id="FWXY01000001">
    <property type="protein sequence ID" value="SMC38829.1"/>
    <property type="molecule type" value="Genomic_DNA"/>
</dbReference>
<dbReference type="SUPFAM" id="SSF110296">
    <property type="entry name" value="Oligoxyloglucan reducing end-specific cellobiohydrolase"/>
    <property type="match status" value="1"/>
</dbReference>
<protein>
    <submittedName>
        <fullName evidence="2">PepSY-associated TM region</fullName>
    </submittedName>
</protein>